<name>A0A1H7LQ01_9FLAO</name>
<protein>
    <recommendedName>
        <fullName evidence="3">DUF748 domain-containing protein</fullName>
    </recommendedName>
</protein>
<organism evidence="1 2">
    <name type="scientific">Maribacter orientalis</name>
    <dbReference type="NCBI Taxonomy" id="228957"/>
    <lineage>
        <taxon>Bacteria</taxon>
        <taxon>Pseudomonadati</taxon>
        <taxon>Bacteroidota</taxon>
        <taxon>Flavobacteriia</taxon>
        <taxon>Flavobacteriales</taxon>
        <taxon>Flavobacteriaceae</taxon>
        <taxon>Maribacter</taxon>
    </lineage>
</organism>
<keyword evidence="2" id="KW-1185">Reference proteome</keyword>
<evidence type="ECO:0008006" key="3">
    <source>
        <dbReference type="Google" id="ProtNLM"/>
    </source>
</evidence>
<reference evidence="2" key="1">
    <citation type="submission" date="2016-10" db="EMBL/GenBank/DDBJ databases">
        <authorList>
            <person name="Varghese N."/>
            <person name="Submissions S."/>
        </authorList>
    </citation>
    <scope>NUCLEOTIDE SEQUENCE [LARGE SCALE GENOMIC DNA]</scope>
    <source>
        <strain evidence="2">DSM 16471</strain>
    </source>
</reference>
<dbReference type="OrthoDB" id="1412480at2"/>
<sequence length="518" mass="59649">MTRFLKWFLVLIIFFIGAYIAAEWKMKKEVVDFLNRKVPDHIDFSYDRLNINLFKGDLEFEKVEVKSLGRQTSSCEIIINADNLSISGFSYWKIFFEKSIYLKNLTLSKPRINFKTCPKESKQENATKSNPINLLKEIFIEELILDSGIVEILDSNEEKELLSVKSIDLNLKNVATDPWVINKYVPFTFSEYAMSIQHVKAPVGKFEELEIETMKLDNSSIHITDISLSTILSKSELSKTIRYQRDHLTLDIPEIRIENHNYIVSNDSLQVNFKSLLLNAPVLEMYRDKSRLEDLNRRPLYAELFRELPFKVAIDSVLIKEGMVRYEENLPNDKRAGILSFEKLNASMSNFSNLTTNKENLKITVDADLMGAGNFNLDWEFNVQDTRNSFVISGGLSNFNTANLNDFLIPNLRTKTTGTIDQLYFTISGDEYAATGDIKMNYEDFKFQVLNKERNGVKKVLSFIGNLFINDGSKADSDGYRHGHISTERIKNKSFFNYLWINLQDGLLDVLTGNGMKE</sequence>
<dbReference type="RefSeq" id="WP_091621621.1">
    <property type="nucleotide sequence ID" value="NZ_FNZN01000002.1"/>
</dbReference>
<dbReference type="STRING" id="228957.SAMN04488008_102616"/>
<evidence type="ECO:0000313" key="2">
    <source>
        <dbReference type="Proteomes" id="UP000198990"/>
    </source>
</evidence>
<dbReference type="EMBL" id="FNZN01000002">
    <property type="protein sequence ID" value="SEL01062.1"/>
    <property type="molecule type" value="Genomic_DNA"/>
</dbReference>
<evidence type="ECO:0000313" key="1">
    <source>
        <dbReference type="EMBL" id="SEL01062.1"/>
    </source>
</evidence>
<dbReference type="AlphaFoldDB" id="A0A1H7LQ01"/>
<dbReference type="Proteomes" id="UP000198990">
    <property type="component" value="Unassembled WGS sequence"/>
</dbReference>
<accession>A0A1H7LQ01</accession>
<proteinExistence type="predicted"/>
<gene>
    <name evidence="1" type="ORF">SAMN04488008_102616</name>
</gene>